<proteinExistence type="predicted"/>
<gene>
    <name evidence="2" type="ORF">NDU88_010097</name>
</gene>
<comment type="caution">
    <text evidence="2">The sequence shown here is derived from an EMBL/GenBank/DDBJ whole genome shotgun (WGS) entry which is preliminary data.</text>
</comment>
<organism evidence="2 3">
    <name type="scientific">Pleurodeles waltl</name>
    <name type="common">Iberian ribbed newt</name>
    <dbReference type="NCBI Taxonomy" id="8319"/>
    <lineage>
        <taxon>Eukaryota</taxon>
        <taxon>Metazoa</taxon>
        <taxon>Chordata</taxon>
        <taxon>Craniata</taxon>
        <taxon>Vertebrata</taxon>
        <taxon>Euteleostomi</taxon>
        <taxon>Amphibia</taxon>
        <taxon>Batrachia</taxon>
        <taxon>Caudata</taxon>
        <taxon>Salamandroidea</taxon>
        <taxon>Salamandridae</taxon>
        <taxon>Pleurodelinae</taxon>
        <taxon>Pleurodeles</taxon>
    </lineage>
</organism>
<accession>A0AAV7PXU5</accession>
<reference evidence="2" key="1">
    <citation type="journal article" date="2022" name="bioRxiv">
        <title>Sequencing and chromosome-scale assembly of the giantPleurodeles waltlgenome.</title>
        <authorList>
            <person name="Brown T."/>
            <person name="Elewa A."/>
            <person name="Iarovenko S."/>
            <person name="Subramanian E."/>
            <person name="Araus A.J."/>
            <person name="Petzold A."/>
            <person name="Susuki M."/>
            <person name="Suzuki K.-i.T."/>
            <person name="Hayashi T."/>
            <person name="Toyoda A."/>
            <person name="Oliveira C."/>
            <person name="Osipova E."/>
            <person name="Leigh N.D."/>
            <person name="Simon A."/>
            <person name="Yun M.H."/>
        </authorList>
    </citation>
    <scope>NUCLEOTIDE SEQUENCE</scope>
    <source>
        <strain evidence="2">20211129_DDA</strain>
        <tissue evidence="2">Liver</tissue>
    </source>
</reference>
<protein>
    <submittedName>
        <fullName evidence="2">Uncharacterized protein</fullName>
    </submittedName>
</protein>
<evidence type="ECO:0000313" key="3">
    <source>
        <dbReference type="Proteomes" id="UP001066276"/>
    </source>
</evidence>
<evidence type="ECO:0000256" key="1">
    <source>
        <dbReference type="SAM" id="MobiDB-lite"/>
    </source>
</evidence>
<keyword evidence="3" id="KW-1185">Reference proteome</keyword>
<dbReference type="Proteomes" id="UP001066276">
    <property type="component" value="Chromosome 7"/>
</dbReference>
<feature type="region of interest" description="Disordered" evidence="1">
    <location>
        <begin position="1"/>
        <end position="42"/>
    </location>
</feature>
<sequence>MGKTDNTQAKLDFEQRKKNKPRDRHADDIGDASGDPESDVEPELKYIITAMQQSLPTIDGKIDSLSFRMDRMSERLHKYAECLDAAERRISEVDVDHNTVASAQSKMDKTTATLQAKVDDLEACSRRSNIRVVSIAESTAIDNMECYI</sequence>
<dbReference type="Gene3D" id="1.20.5.340">
    <property type="match status" value="1"/>
</dbReference>
<dbReference type="AlphaFoldDB" id="A0AAV7PXU5"/>
<dbReference type="EMBL" id="JANPWB010000011">
    <property type="protein sequence ID" value="KAJ1131764.1"/>
    <property type="molecule type" value="Genomic_DNA"/>
</dbReference>
<evidence type="ECO:0000313" key="2">
    <source>
        <dbReference type="EMBL" id="KAJ1131764.1"/>
    </source>
</evidence>
<name>A0AAV7PXU5_PLEWA</name>